<evidence type="ECO:0000256" key="4">
    <source>
        <dbReference type="ARBA" id="ARBA00022833"/>
    </source>
</evidence>
<dbReference type="InterPro" id="IPR049940">
    <property type="entry name" value="GluQ/Sye"/>
</dbReference>
<dbReference type="Gene3D" id="3.40.50.620">
    <property type="entry name" value="HUPs"/>
    <property type="match status" value="1"/>
</dbReference>
<feature type="domain" description="Glutamyl/glutaminyl-tRNA synthetase class Ib catalytic" evidence="8">
    <location>
        <begin position="47"/>
        <end position="324"/>
    </location>
</feature>
<keyword evidence="5 7" id="KW-0067">ATP-binding</keyword>
<name>A0A212QTJ4_9PROT</name>
<dbReference type="PROSITE" id="PS00178">
    <property type="entry name" value="AA_TRNA_LIGASE_I"/>
    <property type="match status" value="1"/>
</dbReference>
<keyword evidence="4" id="KW-0862">Zinc</keyword>
<keyword evidence="7" id="KW-0648">Protein biosynthesis</keyword>
<organism evidence="9 10">
    <name type="scientific">Arboricoccus pini</name>
    <dbReference type="NCBI Taxonomy" id="1963835"/>
    <lineage>
        <taxon>Bacteria</taxon>
        <taxon>Pseudomonadati</taxon>
        <taxon>Pseudomonadota</taxon>
        <taxon>Alphaproteobacteria</taxon>
        <taxon>Geminicoccales</taxon>
        <taxon>Geminicoccaceae</taxon>
        <taxon>Arboricoccus</taxon>
    </lineage>
</organism>
<dbReference type="GO" id="GO:0006424">
    <property type="term" value="P:glutamyl-tRNA aminoacylation"/>
    <property type="evidence" value="ECO:0007669"/>
    <property type="project" value="TreeGrafter"/>
</dbReference>
<dbReference type="RefSeq" id="WP_243389753.1">
    <property type="nucleotide sequence ID" value="NZ_FYEH01000003.1"/>
</dbReference>
<dbReference type="GO" id="GO:0005829">
    <property type="term" value="C:cytosol"/>
    <property type="evidence" value="ECO:0007669"/>
    <property type="project" value="TreeGrafter"/>
</dbReference>
<dbReference type="InterPro" id="IPR020058">
    <property type="entry name" value="Glu/Gln-tRNA-synth_Ib_cat-dom"/>
</dbReference>
<dbReference type="NCBIfam" id="NF004315">
    <property type="entry name" value="PRK05710.1-4"/>
    <property type="match status" value="1"/>
</dbReference>
<evidence type="ECO:0000256" key="5">
    <source>
        <dbReference type="ARBA" id="ARBA00022840"/>
    </source>
</evidence>
<keyword evidence="3 7" id="KW-0547">Nucleotide-binding</keyword>
<dbReference type="GO" id="GO:0005524">
    <property type="term" value="F:ATP binding"/>
    <property type="evidence" value="ECO:0007669"/>
    <property type="project" value="UniProtKB-KW"/>
</dbReference>
<dbReference type="InterPro" id="IPR000924">
    <property type="entry name" value="Glu/Gln-tRNA-synth"/>
</dbReference>
<dbReference type="Proteomes" id="UP000197065">
    <property type="component" value="Unassembled WGS sequence"/>
</dbReference>
<evidence type="ECO:0000259" key="8">
    <source>
        <dbReference type="Pfam" id="PF00749"/>
    </source>
</evidence>
<comment type="similarity">
    <text evidence="7">Belongs to the class-I aminoacyl-tRNA synthetase family.</text>
</comment>
<evidence type="ECO:0000256" key="7">
    <source>
        <dbReference type="RuleBase" id="RU363037"/>
    </source>
</evidence>
<evidence type="ECO:0000256" key="3">
    <source>
        <dbReference type="ARBA" id="ARBA00022741"/>
    </source>
</evidence>
<evidence type="ECO:0000256" key="1">
    <source>
        <dbReference type="ARBA" id="ARBA00022598"/>
    </source>
</evidence>
<evidence type="ECO:0000313" key="10">
    <source>
        <dbReference type="Proteomes" id="UP000197065"/>
    </source>
</evidence>
<keyword evidence="6 7" id="KW-0030">Aminoacyl-tRNA synthetase</keyword>
<keyword evidence="2" id="KW-0479">Metal-binding</keyword>
<reference evidence="9 10" key="1">
    <citation type="submission" date="2017-06" db="EMBL/GenBank/DDBJ databases">
        <authorList>
            <person name="Kim H.J."/>
            <person name="Triplett B.A."/>
        </authorList>
    </citation>
    <scope>NUCLEOTIDE SEQUENCE [LARGE SCALE GENOMIC DNA]</scope>
    <source>
        <strain evidence="9 10">B29T1</strain>
    </source>
</reference>
<evidence type="ECO:0000313" key="9">
    <source>
        <dbReference type="EMBL" id="SNB62935.1"/>
    </source>
</evidence>
<sequence>MKGSDHDPACAITHSTASHGLRMVLEESVLKGQDFIPLIEGGQQPFVTRFAPSPTGLLHIGHAYAALFAFETARLSHGRFHVRIEDIDQQRCREEFDRATLEDILWLGLKWDGEVVRQSKRLNVYCAALEALKQEDVLYPCFCSRRQIRVEIEDAARAPHGPSGEPVYPGTCRNLDREEALYRIARGEPYCWRLDVAKAVRRTGPLHWLDMRAQWIEATPELLGDVVLSRKDIPTSYHLAVVVDDAMQGVNLVTRGEDLFHATHVHRLLQALLGLTPPAYYHHNLVADSTGQRLAKRNRAVTLRHLRDSHRTPDDIWRMIGLQGPMQALSA</sequence>
<proteinExistence type="inferred from homology"/>
<protein>
    <submittedName>
        <fullName evidence="9">Glutamyl-Q tRNA(Asp) synthetase</fullName>
    </submittedName>
</protein>
<evidence type="ECO:0000256" key="2">
    <source>
        <dbReference type="ARBA" id="ARBA00022723"/>
    </source>
</evidence>
<dbReference type="PANTHER" id="PTHR43311">
    <property type="entry name" value="GLUTAMATE--TRNA LIGASE"/>
    <property type="match status" value="1"/>
</dbReference>
<dbReference type="GO" id="GO:0004818">
    <property type="term" value="F:glutamate-tRNA ligase activity"/>
    <property type="evidence" value="ECO:0007669"/>
    <property type="project" value="TreeGrafter"/>
</dbReference>
<dbReference type="InterPro" id="IPR014729">
    <property type="entry name" value="Rossmann-like_a/b/a_fold"/>
</dbReference>
<dbReference type="PRINTS" id="PR00987">
    <property type="entry name" value="TRNASYNTHGLU"/>
</dbReference>
<evidence type="ECO:0000256" key="6">
    <source>
        <dbReference type="ARBA" id="ARBA00023146"/>
    </source>
</evidence>
<dbReference type="SUPFAM" id="SSF52374">
    <property type="entry name" value="Nucleotidylyl transferase"/>
    <property type="match status" value="1"/>
</dbReference>
<dbReference type="AlphaFoldDB" id="A0A212QTJ4"/>
<dbReference type="Pfam" id="PF00749">
    <property type="entry name" value="tRNA-synt_1c"/>
    <property type="match status" value="1"/>
</dbReference>
<dbReference type="EMBL" id="FYEH01000003">
    <property type="protein sequence ID" value="SNB62935.1"/>
    <property type="molecule type" value="Genomic_DNA"/>
</dbReference>
<dbReference type="PANTHER" id="PTHR43311:SF1">
    <property type="entry name" value="GLUTAMYL-Q TRNA(ASP) SYNTHETASE"/>
    <property type="match status" value="1"/>
</dbReference>
<keyword evidence="1 7" id="KW-0436">Ligase</keyword>
<dbReference type="InterPro" id="IPR001412">
    <property type="entry name" value="aa-tRNA-synth_I_CS"/>
</dbReference>
<gene>
    <name evidence="9" type="ORF">SAMN07250955_103215</name>
</gene>
<accession>A0A212QTJ4</accession>
<keyword evidence="10" id="KW-1185">Reference proteome</keyword>